<dbReference type="EMBL" id="BGPR01001325">
    <property type="protein sequence ID" value="GBM51155.1"/>
    <property type="molecule type" value="Genomic_DNA"/>
</dbReference>
<dbReference type="Proteomes" id="UP000499080">
    <property type="component" value="Unassembled WGS sequence"/>
</dbReference>
<organism evidence="1 2">
    <name type="scientific">Araneus ventricosus</name>
    <name type="common">Orbweaver spider</name>
    <name type="synonym">Epeira ventricosa</name>
    <dbReference type="NCBI Taxonomy" id="182803"/>
    <lineage>
        <taxon>Eukaryota</taxon>
        <taxon>Metazoa</taxon>
        <taxon>Ecdysozoa</taxon>
        <taxon>Arthropoda</taxon>
        <taxon>Chelicerata</taxon>
        <taxon>Arachnida</taxon>
        <taxon>Araneae</taxon>
        <taxon>Araneomorphae</taxon>
        <taxon>Entelegynae</taxon>
        <taxon>Araneoidea</taxon>
        <taxon>Araneidae</taxon>
        <taxon>Araneus</taxon>
    </lineage>
</organism>
<evidence type="ECO:0000313" key="1">
    <source>
        <dbReference type="EMBL" id="GBM51155.1"/>
    </source>
</evidence>
<evidence type="ECO:0000313" key="2">
    <source>
        <dbReference type="Proteomes" id="UP000499080"/>
    </source>
</evidence>
<reference evidence="1 2" key="1">
    <citation type="journal article" date="2019" name="Sci. Rep.">
        <title>Orb-weaving spider Araneus ventricosus genome elucidates the spidroin gene catalogue.</title>
        <authorList>
            <person name="Kono N."/>
            <person name="Nakamura H."/>
            <person name="Ohtoshi R."/>
            <person name="Moran D.A.P."/>
            <person name="Shinohara A."/>
            <person name="Yoshida Y."/>
            <person name="Fujiwara M."/>
            <person name="Mori M."/>
            <person name="Tomita M."/>
            <person name="Arakawa K."/>
        </authorList>
    </citation>
    <scope>NUCLEOTIDE SEQUENCE [LARGE SCALE GENOMIC DNA]</scope>
</reference>
<gene>
    <name evidence="1" type="ORF">AVEN_2505_1</name>
</gene>
<comment type="caution">
    <text evidence="1">The sequence shown here is derived from an EMBL/GenBank/DDBJ whole genome shotgun (WGS) entry which is preliminary data.</text>
</comment>
<protein>
    <submittedName>
        <fullName evidence="1">Uncharacterized protein</fullName>
    </submittedName>
</protein>
<sequence length="106" mass="11591">MPPLPPNIFLNFHPKSFSCGMPFGILELIEKRIVLAAVDVNSTFAVHTQDVRSHYVSHGGHVSTVVCPPCLLFLQISSSIFTPNHSVVGCHSAYWSLSKSESSLLL</sequence>
<dbReference type="AlphaFoldDB" id="A0A4Y2GEK4"/>
<proteinExistence type="predicted"/>
<keyword evidence="2" id="KW-1185">Reference proteome</keyword>
<name>A0A4Y2GEK4_ARAVE</name>
<accession>A0A4Y2GEK4</accession>